<evidence type="ECO:0000256" key="1">
    <source>
        <dbReference type="SAM" id="Phobius"/>
    </source>
</evidence>
<name>A0A2V4E2L4_9GAMM</name>
<dbReference type="InterPro" id="IPR025557">
    <property type="entry name" value="DUF4282"/>
</dbReference>
<keyword evidence="1" id="KW-1133">Transmembrane helix</keyword>
<accession>A0A2V4E2L4</accession>
<dbReference type="AlphaFoldDB" id="A0A2V4E2L4"/>
<sequence>MKNIIDTDGLSFKDLFFFNKMITPKIITIVYWISLILIAISGLVIIFSSLFLFRYSFGTGLMGIISGILTIIVGSVFTRIGYELISILFNINKNIEKLASNKSIDNKNP</sequence>
<proteinExistence type="predicted"/>
<dbReference type="Proteomes" id="UP000247483">
    <property type="component" value="Unassembled WGS sequence"/>
</dbReference>
<evidence type="ECO:0000313" key="3">
    <source>
        <dbReference type="Proteomes" id="UP000247483"/>
    </source>
</evidence>
<keyword evidence="1" id="KW-0472">Membrane</keyword>
<gene>
    <name evidence="2" type="ORF">DKK79_05230</name>
</gene>
<keyword evidence="1" id="KW-0812">Transmembrane</keyword>
<dbReference type="EMBL" id="QGLP01000004">
    <property type="protein sequence ID" value="PXZ06069.1"/>
    <property type="molecule type" value="Genomic_DNA"/>
</dbReference>
<evidence type="ECO:0008006" key="4">
    <source>
        <dbReference type="Google" id="ProtNLM"/>
    </source>
</evidence>
<reference evidence="2 3" key="1">
    <citation type="submission" date="2018-05" db="EMBL/GenBank/DDBJ databases">
        <title>Reference genomes for bee gut microbiota database.</title>
        <authorList>
            <person name="Ellegaard K.M."/>
        </authorList>
    </citation>
    <scope>NUCLEOTIDE SEQUENCE [LARGE SCALE GENOMIC DNA]</scope>
    <source>
        <strain evidence="2 3">ESL0177</strain>
    </source>
</reference>
<comment type="caution">
    <text evidence="2">The sequence shown here is derived from an EMBL/GenBank/DDBJ whole genome shotgun (WGS) entry which is preliminary data.</text>
</comment>
<protein>
    <recommendedName>
        <fullName evidence="4">DUF4282 domain-containing protein</fullName>
    </recommendedName>
</protein>
<feature type="transmembrane region" description="Helical" evidence="1">
    <location>
        <begin position="29"/>
        <end position="53"/>
    </location>
</feature>
<feature type="transmembrane region" description="Helical" evidence="1">
    <location>
        <begin position="59"/>
        <end position="82"/>
    </location>
</feature>
<dbReference type="Pfam" id="PF14110">
    <property type="entry name" value="DUF4282"/>
    <property type="match status" value="1"/>
</dbReference>
<organism evidence="2 3">
    <name type="scientific">Gilliamella apicola</name>
    <dbReference type="NCBI Taxonomy" id="1196095"/>
    <lineage>
        <taxon>Bacteria</taxon>
        <taxon>Pseudomonadati</taxon>
        <taxon>Pseudomonadota</taxon>
        <taxon>Gammaproteobacteria</taxon>
        <taxon>Orbales</taxon>
        <taxon>Orbaceae</taxon>
        <taxon>Gilliamella</taxon>
    </lineage>
</organism>
<dbReference type="RefSeq" id="WP_110423135.1">
    <property type="nucleotide sequence ID" value="NZ_QGLP01000004.1"/>
</dbReference>
<evidence type="ECO:0000313" key="2">
    <source>
        <dbReference type="EMBL" id="PXZ06069.1"/>
    </source>
</evidence>